<name>A0A834T159_9FABA</name>
<sequence>MHQTFFLYYAALKLRPKATRRGHTECKRDMQSVHQGSFGVGRSRERRGHTVIQQQQAEEMVRK</sequence>
<evidence type="ECO:0000313" key="2">
    <source>
        <dbReference type="EMBL" id="KAF7814583.1"/>
    </source>
</evidence>
<feature type="region of interest" description="Disordered" evidence="1">
    <location>
        <begin position="25"/>
        <end position="63"/>
    </location>
</feature>
<proteinExistence type="predicted"/>
<evidence type="ECO:0000256" key="1">
    <source>
        <dbReference type="SAM" id="MobiDB-lite"/>
    </source>
</evidence>
<dbReference type="AlphaFoldDB" id="A0A834T159"/>
<organism evidence="2 3">
    <name type="scientific">Senna tora</name>
    <dbReference type="NCBI Taxonomy" id="362788"/>
    <lineage>
        <taxon>Eukaryota</taxon>
        <taxon>Viridiplantae</taxon>
        <taxon>Streptophyta</taxon>
        <taxon>Embryophyta</taxon>
        <taxon>Tracheophyta</taxon>
        <taxon>Spermatophyta</taxon>
        <taxon>Magnoliopsida</taxon>
        <taxon>eudicotyledons</taxon>
        <taxon>Gunneridae</taxon>
        <taxon>Pentapetalae</taxon>
        <taxon>rosids</taxon>
        <taxon>fabids</taxon>
        <taxon>Fabales</taxon>
        <taxon>Fabaceae</taxon>
        <taxon>Caesalpinioideae</taxon>
        <taxon>Cassia clade</taxon>
        <taxon>Senna</taxon>
    </lineage>
</organism>
<reference evidence="2" key="1">
    <citation type="submission" date="2020-09" db="EMBL/GenBank/DDBJ databases">
        <title>Genome-Enabled Discovery of Anthraquinone Biosynthesis in Senna tora.</title>
        <authorList>
            <person name="Kang S.-H."/>
            <person name="Pandey R.P."/>
            <person name="Lee C.-M."/>
            <person name="Sim J.-S."/>
            <person name="Jeong J.-T."/>
            <person name="Choi B.-S."/>
            <person name="Jung M."/>
            <person name="Ginzburg D."/>
            <person name="Zhao K."/>
            <person name="Won S.Y."/>
            <person name="Oh T.-J."/>
            <person name="Yu Y."/>
            <person name="Kim N.-H."/>
            <person name="Lee O.R."/>
            <person name="Lee T.-H."/>
            <person name="Bashyal P."/>
            <person name="Kim T.-S."/>
            <person name="Lee W.-H."/>
            <person name="Kawkins C."/>
            <person name="Kim C.-K."/>
            <person name="Kim J.S."/>
            <person name="Ahn B.O."/>
            <person name="Rhee S.Y."/>
            <person name="Sohng J.K."/>
        </authorList>
    </citation>
    <scope>NUCLEOTIDE SEQUENCE</scope>
    <source>
        <tissue evidence="2">Leaf</tissue>
    </source>
</reference>
<gene>
    <name evidence="2" type="ORF">G2W53_028552</name>
</gene>
<keyword evidence="3" id="KW-1185">Reference proteome</keyword>
<accession>A0A834T159</accession>
<comment type="caution">
    <text evidence="2">The sequence shown here is derived from an EMBL/GenBank/DDBJ whole genome shotgun (WGS) entry which is preliminary data.</text>
</comment>
<protein>
    <submittedName>
        <fullName evidence="2">Uncharacterized protein</fullName>
    </submittedName>
</protein>
<dbReference type="Proteomes" id="UP000634136">
    <property type="component" value="Unassembled WGS sequence"/>
</dbReference>
<evidence type="ECO:0000313" key="3">
    <source>
        <dbReference type="Proteomes" id="UP000634136"/>
    </source>
</evidence>
<dbReference type="EMBL" id="JAAIUW010000009">
    <property type="protein sequence ID" value="KAF7814583.1"/>
    <property type="molecule type" value="Genomic_DNA"/>
</dbReference>